<dbReference type="SUPFAM" id="SSF51735">
    <property type="entry name" value="NAD(P)-binding Rossmann-fold domains"/>
    <property type="match status" value="1"/>
</dbReference>
<name>A0A060R702_9BACT</name>
<dbReference type="KEGG" id="rbc:BN938_0871"/>
<protein>
    <submittedName>
        <fullName evidence="7">D-3-phosphoglycerate dehydrogenase</fullName>
        <ecNumber evidence="7">1.1.1.95</ecNumber>
    </submittedName>
</protein>
<keyword evidence="8" id="KW-1185">Reference proteome</keyword>
<dbReference type="GO" id="GO:0051287">
    <property type="term" value="F:NAD binding"/>
    <property type="evidence" value="ECO:0007669"/>
    <property type="project" value="InterPro"/>
</dbReference>
<evidence type="ECO:0000259" key="6">
    <source>
        <dbReference type="Pfam" id="PF02826"/>
    </source>
</evidence>
<feature type="domain" description="D-isomer specific 2-hydroxyacid dehydrogenase NAD-binding" evidence="6">
    <location>
        <begin position="105"/>
        <end position="286"/>
    </location>
</feature>
<dbReference type="PANTHER" id="PTHR43761">
    <property type="entry name" value="D-ISOMER SPECIFIC 2-HYDROXYACID DEHYDROGENASE FAMILY PROTEIN (AFU_ORTHOLOGUE AFUA_1G13630)"/>
    <property type="match status" value="1"/>
</dbReference>
<organism evidence="7 8">
    <name type="scientific">Mucinivorans hirudinis</name>
    <dbReference type="NCBI Taxonomy" id="1433126"/>
    <lineage>
        <taxon>Bacteria</taxon>
        <taxon>Pseudomonadati</taxon>
        <taxon>Bacteroidota</taxon>
        <taxon>Bacteroidia</taxon>
        <taxon>Bacteroidales</taxon>
        <taxon>Rikenellaceae</taxon>
        <taxon>Mucinivorans</taxon>
    </lineage>
</organism>
<dbReference type="EC" id="1.1.1.95" evidence="7"/>
<evidence type="ECO:0000313" key="8">
    <source>
        <dbReference type="Proteomes" id="UP000027616"/>
    </source>
</evidence>
<dbReference type="InterPro" id="IPR036291">
    <property type="entry name" value="NAD(P)-bd_dom_sf"/>
</dbReference>
<dbReference type="eggNOG" id="COG1052">
    <property type="taxonomic scope" value="Bacteria"/>
</dbReference>
<dbReference type="PANTHER" id="PTHR43761:SF1">
    <property type="entry name" value="D-ISOMER SPECIFIC 2-HYDROXYACID DEHYDROGENASE CATALYTIC DOMAIN-CONTAINING PROTEIN-RELATED"/>
    <property type="match status" value="1"/>
</dbReference>
<accession>A0A060R702</accession>
<dbReference type="GO" id="GO:0004617">
    <property type="term" value="F:phosphoglycerate dehydrogenase activity"/>
    <property type="evidence" value="ECO:0007669"/>
    <property type="project" value="UniProtKB-EC"/>
</dbReference>
<sequence length="310" mass="34099">MKIVFLDSYSVGDADLTPIKQLGDYTEYENTQPEDVVARCADADVVITNKVRIFRAQIDSLPKLRLICVAATGTNNVDSAYAVSKGILVKNVPAYSTQSVAEATFSLVLALLRGTIFYDNYVKGGSYAVSGRCFNLHYPISQISGKRWGVIGLGNIGRRVAEFATAFGADVIYYSTSGKNNSTEYTSVSLDELLEESDIVSIHSPLNEQTENLLDMYQLQKMKRSAILVNVGRGKIINEEALAKALDEGLIAGAGLDVFEYEPINEDNPLLRLKHPDRLIVAPHCAWSSAEARKELVWVIARNISENILQ</sequence>
<dbReference type="EMBL" id="HG934468">
    <property type="protein sequence ID" value="CDN30971.1"/>
    <property type="molecule type" value="Genomic_DNA"/>
</dbReference>
<evidence type="ECO:0000256" key="3">
    <source>
        <dbReference type="ARBA" id="ARBA00023027"/>
    </source>
</evidence>
<proteinExistence type="inferred from homology"/>
<reference evidence="7 8" key="1">
    <citation type="journal article" date="2015" name="Genome Announc.">
        <title>Complete Genome Sequence of the Novel Leech Symbiont Mucinivorans hirudinis M3T.</title>
        <authorList>
            <person name="Nelson M.C."/>
            <person name="Bomar L."/>
            <person name="Graf J."/>
        </authorList>
    </citation>
    <scope>NUCLEOTIDE SEQUENCE [LARGE SCALE GENOMIC DNA]</scope>
    <source>
        <strain evidence="8">M3</strain>
    </source>
</reference>
<dbReference type="NCBIfam" id="NF006263">
    <property type="entry name" value="PRK08410.1"/>
    <property type="match status" value="1"/>
</dbReference>
<dbReference type="InterPro" id="IPR006139">
    <property type="entry name" value="D-isomer_2_OHA_DH_cat_dom"/>
</dbReference>
<evidence type="ECO:0000259" key="5">
    <source>
        <dbReference type="Pfam" id="PF00389"/>
    </source>
</evidence>
<dbReference type="InterPro" id="IPR029753">
    <property type="entry name" value="D-isomer_DH_CS"/>
</dbReference>
<keyword evidence="3" id="KW-0520">NAD</keyword>
<evidence type="ECO:0000256" key="1">
    <source>
        <dbReference type="ARBA" id="ARBA00005854"/>
    </source>
</evidence>
<dbReference type="Pfam" id="PF02826">
    <property type="entry name" value="2-Hacid_dh_C"/>
    <property type="match status" value="1"/>
</dbReference>
<dbReference type="PROSITE" id="PS00671">
    <property type="entry name" value="D_2_HYDROXYACID_DH_3"/>
    <property type="match status" value="1"/>
</dbReference>
<evidence type="ECO:0000256" key="4">
    <source>
        <dbReference type="RuleBase" id="RU003719"/>
    </source>
</evidence>
<dbReference type="Pfam" id="PF00389">
    <property type="entry name" value="2-Hacid_dh"/>
    <property type="match status" value="1"/>
</dbReference>
<dbReference type="SUPFAM" id="SSF52283">
    <property type="entry name" value="Formate/glycerate dehydrogenase catalytic domain-like"/>
    <property type="match status" value="1"/>
</dbReference>
<dbReference type="Gene3D" id="3.40.50.720">
    <property type="entry name" value="NAD(P)-binding Rossmann-like Domain"/>
    <property type="match status" value="2"/>
</dbReference>
<keyword evidence="2 4" id="KW-0560">Oxidoreductase</keyword>
<evidence type="ECO:0000256" key="2">
    <source>
        <dbReference type="ARBA" id="ARBA00023002"/>
    </source>
</evidence>
<comment type="similarity">
    <text evidence="1 4">Belongs to the D-isomer specific 2-hydroxyacid dehydrogenase family.</text>
</comment>
<dbReference type="PROSITE" id="PS00670">
    <property type="entry name" value="D_2_HYDROXYACID_DH_2"/>
    <property type="match status" value="1"/>
</dbReference>
<evidence type="ECO:0000313" key="7">
    <source>
        <dbReference type="EMBL" id="CDN30971.1"/>
    </source>
</evidence>
<dbReference type="STRING" id="1433126.BN938_0871"/>
<dbReference type="AlphaFoldDB" id="A0A060R702"/>
<gene>
    <name evidence="7" type="ORF">BN938_0871</name>
</gene>
<dbReference type="Proteomes" id="UP000027616">
    <property type="component" value="Chromosome I"/>
</dbReference>
<dbReference type="InterPro" id="IPR050418">
    <property type="entry name" value="D-iso_2-hydroxyacid_DH_PdxB"/>
</dbReference>
<dbReference type="FunFam" id="3.40.50.720:FF:000203">
    <property type="entry name" value="D-3-phosphoglycerate dehydrogenase (SerA)"/>
    <property type="match status" value="1"/>
</dbReference>
<dbReference type="InterPro" id="IPR006140">
    <property type="entry name" value="D-isomer_DH_NAD-bd"/>
</dbReference>
<dbReference type="HOGENOM" id="CLU_019796_1_3_10"/>
<feature type="domain" description="D-isomer specific 2-hydroxyacid dehydrogenase catalytic" evidence="5">
    <location>
        <begin position="10"/>
        <end position="306"/>
    </location>
</feature>
<dbReference type="CDD" id="cd12162">
    <property type="entry name" value="2-Hacid_dh_4"/>
    <property type="match status" value="1"/>
</dbReference>